<dbReference type="PANTHER" id="PTHR30146:SF109">
    <property type="entry name" value="HTH-TYPE TRANSCRIPTIONAL REGULATOR GALS"/>
    <property type="match status" value="1"/>
</dbReference>
<dbReference type="InterPro" id="IPR000843">
    <property type="entry name" value="HTH_LacI"/>
</dbReference>
<proteinExistence type="predicted"/>
<dbReference type="GO" id="GO:0000976">
    <property type="term" value="F:transcription cis-regulatory region binding"/>
    <property type="evidence" value="ECO:0007669"/>
    <property type="project" value="TreeGrafter"/>
</dbReference>
<dbReference type="RefSeq" id="WP_073078558.1">
    <property type="nucleotide sequence ID" value="NZ_FRBL01000002.1"/>
</dbReference>
<evidence type="ECO:0000256" key="2">
    <source>
        <dbReference type="ARBA" id="ARBA00023125"/>
    </source>
</evidence>
<dbReference type="InterPro" id="IPR028082">
    <property type="entry name" value="Peripla_BP_I"/>
</dbReference>
<dbReference type="Pfam" id="PF00356">
    <property type="entry name" value="LacI"/>
    <property type="match status" value="1"/>
</dbReference>
<dbReference type="Gene3D" id="1.10.260.40">
    <property type="entry name" value="lambda repressor-like DNA-binding domains"/>
    <property type="match status" value="1"/>
</dbReference>
<accession>A0A1M6XT18</accession>
<dbReference type="AlphaFoldDB" id="A0A1M6XT18"/>
<sequence length="336" mass="37003">MKQRETTIYDIAERLGLAASTISRGLKGHHTVSQQTQRRIIATAEAMGYRSNSIAASLRTNSTQTIGVIVPRLDSYLMSQIIAGMEKVTSEAGYNLLISQSREMAANEARSVQSMLNSRVDALLVSLAEHTDDLAHFEACRAKGVPLVFFDRVPADMDQLCITINNEMAGYQATRHLLDQGARQIMFISGSLRRNVYEQRLAGYKRALTSAKIKFNPEHIIINDLTEEAGIRAARAVVSQHADGVVVTNDICAAACMNEVQRLGRRVPQQVKFTGFNNDIISRQVTPALTTINYPGIEMGEVAARHVLAHLKGNVDISQLENIVIKSSLIIRESSL</sequence>
<dbReference type="STRING" id="1419482.SAMN05444266_10212"/>
<dbReference type="InterPro" id="IPR046335">
    <property type="entry name" value="LacI/GalR-like_sensor"/>
</dbReference>
<dbReference type="EMBL" id="FRBL01000002">
    <property type="protein sequence ID" value="SHL09137.1"/>
    <property type="molecule type" value="Genomic_DNA"/>
</dbReference>
<dbReference type="Gene3D" id="3.40.50.2300">
    <property type="match status" value="2"/>
</dbReference>
<keyword evidence="1" id="KW-0805">Transcription regulation</keyword>
<feature type="domain" description="HTH lacI-type" evidence="4">
    <location>
        <begin position="6"/>
        <end position="60"/>
    </location>
</feature>
<dbReference type="CDD" id="cd06267">
    <property type="entry name" value="PBP1_LacI_sugar_binding-like"/>
    <property type="match status" value="1"/>
</dbReference>
<dbReference type="Pfam" id="PF13377">
    <property type="entry name" value="Peripla_BP_3"/>
    <property type="match status" value="1"/>
</dbReference>
<keyword evidence="3" id="KW-0804">Transcription</keyword>
<protein>
    <submittedName>
        <fullName evidence="5">Transcriptional regulator, LacI family</fullName>
    </submittedName>
</protein>
<evidence type="ECO:0000259" key="4">
    <source>
        <dbReference type="PROSITE" id="PS50932"/>
    </source>
</evidence>
<keyword evidence="6" id="KW-1185">Reference proteome</keyword>
<dbReference type="Proteomes" id="UP000184420">
    <property type="component" value="Unassembled WGS sequence"/>
</dbReference>
<evidence type="ECO:0000256" key="3">
    <source>
        <dbReference type="ARBA" id="ARBA00023163"/>
    </source>
</evidence>
<gene>
    <name evidence="5" type="ORF">SAMN05444266_10212</name>
</gene>
<dbReference type="OrthoDB" id="9803256at2"/>
<dbReference type="SMART" id="SM00354">
    <property type="entry name" value="HTH_LACI"/>
    <property type="match status" value="1"/>
</dbReference>
<dbReference type="InterPro" id="IPR010982">
    <property type="entry name" value="Lambda_DNA-bd_dom_sf"/>
</dbReference>
<dbReference type="SUPFAM" id="SSF47413">
    <property type="entry name" value="lambda repressor-like DNA-binding domains"/>
    <property type="match status" value="1"/>
</dbReference>
<reference evidence="5 6" key="1">
    <citation type="submission" date="2016-11" db="EMBL/GenBank/DDBJ databases">
        <authorList>
            <person name="Jaros S."/>
            <person name="Januszkiewicz K."/>
            <person name="Wedrychowicz H."/>
        </authorList>
    </citation>
    <scope>NUCLEOTIDE SEQUENCE [LARGE SCALE GENOMIC DNA]</scope>
    <source>
        <strain evidence="5 6">DSM 27406</strain>
    </source>
</reference>
<dbReference type="PROSITE" id="PS50932">
    <property type="entry name" value="HTH_LACI_2"/>
    <property type="match status" value="1"/>
</dbReference>
<dbReference type="CDD" id="cd01392">
    <property type="entry name" value="HTH_LacI"/>
    <property type="match status" value="1"/>
</dbReference>
<dbReference type="SUPFAM" id="SSF53822">
    <property type="entry name" value="Periplasmic binding protein-like I"/>
    <property type="match status" value="1"/>
</dbReference>
<evidence type="ECO:0000313" key="6">
    <source>
        <dbReference type="Proteomes" id="UP000184420"/>
    </source>
</evidence>
<organism evidence="5 6">
    <name type="scientific">Chitinophaga jiangningensis</name>
    <dbReference type="NCBI Taxonomy" id="1419482"/>
    <lineage>
        <taxon>Bacteria</taxon>
        <taxon>Pseudomonadati</taxon>
        <taxon>Bacteroidota</taxon>
        <taxon>Chitinophagia</taxon>
        <taxon>Chitinophagales</taxon>
        <taxon>Chitinophagaceae</taxon>
        <taxon>Chitinophaga</taxon>
    </lineage>
</organism>
<evidence type="ECO:0000256" key="1">
    <source>
        <dbReference type="ARBA" id="ARBA00023015"/>
    </source>
</evidence>
<name>A0A1M6XT18_9BACT</name>
<keyword evidence="2" id="KW-0238">DNA-binding</keyword>
<evidence type="ECO:0000313" key="5">
    <source>
        <dbReference type="EMBL" id="SHL09137.1"/>
    </source>
</evidence>
<dbReference type="PANTHER" id="PTHR30146">
    <property type="entry name" value="LACI-RELATED TRANSCRIPTIONAL REPRESSOR"/>
    <property type="match status" value="1"/>
</dbReference>
<dbReference type="GO" id="GO:0003700">
    <property type="term" value="F:DNA-binding transcription factor activity"/>
    <property type="evidence" value="ECO:0007669"/>
    <property type="project" value="TreeGrafter"/>
</dbReference>